<evidence type="ECO:0000256" key="1">
    <source>
        <dbReference type="ARBA" id="ARBA00001964"/>
    </source>
</evidence>
<name>A0A399ES79_9DEIN</name>
<dbReference type="InterPro" id="IPR001017">
    <property type="entry name" value="DH_E1"/>
</dbReference>
<dbReference type="Gene3D" id="3.40.50.970">
    <property type="match status" value="1"/>
</dbReference>
<comment type="catalytic activity">
    <reaction evidence="4">
        <text>N(6)-[(R)-lipoyl]-L-lysyl-[protein] + pyruvate + H(+) = N(6)-[(R)-S(8)-acetyldihydrolipoyl]-L-lysyl-[protein] + CO2</text>
        <dbReference type="Rhea" id="RHEA:19189"/>
        <dbReference type="Rhea" id="RHEA-COMP:10474"/>
        <dbReference type="Rhea" id="RHEA-COMP:10478"/>
        <dbReference type="ChEBI" id="CHEBI:15361"/>
        <dbReference type="ChEBI" id="CHEBI:15378"/>
        <dbReference type="ChEBI" id="CHEBI:16526"/>
        <dbReference type="ChEBI" id="CHEBI:83099"/>
        <dbReference type="ChEBI" id="CHEBI:83111"/>
        <dbReference type="EC" id="1.2.4.1"/>
    </reaction>
</comment>
<dbReference type="CDD" id="cd02000">
    <property type="entry name" value="TPP_E1_PDC_ADC_BCADC"/>
    <property type="match status" value="1"/>
</dbReference>
<gene>
    <name evidence="6" type="primary">pdhA</name>
    <name evidence="6" type="ORF">Mlute_01155</name>
</gene>
<dbReference type="GO" id="GO:0009083">
    <property type="term" value="P:branched-chain amino acid catabolic process"/>
    <property type="evidence" value="ECO:0007669"/>
    <property type="project" value="TreeGrafter"/>
</dbReference>
<dbReference type="PANTHER" id="PTHR43380">
    <property type="entry name" value="2-OXOISOVALERATE DEHYDROGENASE SUBUNIT ALPHA, MITOCHONDRIAL"/>
    <property type="match status" value="1"/>
</dbReference>
<dbReference type="SUPFAM" id="SSF52518">
    <property type="entry name" value="Thiamin diphosphate-binding fold (THDP-binding)"/>
    <property type="match status" value="1"/>
</dbReference>
<keyword evidence="4 6" id="KW-0670">Pyruvate</keyword>
<accession>A0A399ES79</accession>
<evidence type="ECO:0000256" key="2">
    <source>
        <dbReference type="ARBA" id="ARBA00023002"/>
    </source>
</evidence>
<evidence type="ECO:0000256" key="4">
    <source>
        <dbReference type="RuleBase" id="RU366007"/>
    </source>
</evidence>
<dbReference type="EMBL" id="QWKZ01000028">
    <property type="protein sequence ID" value="RIH86838.1"/>
    <property type="molecule type" value="Genomic_DNA"/>
</dbReference>
<dbReference type="InterPro" id="IPR050771">
    <property type="entry name" value="Alpha-ketoacid_DH_E1_comp"/>
</dbReference>
<dbReference type="NCBIfam" id="TIGR03181">
    <property type="entry name" value="PDH_E1_alph_x"/>
    <property type="match status" value="1"/>
</dbReference>
<dbReference type="GO" id="GO:0004739">
    <property type="term" value="F:pyruvate dehydrogenase (acetyl-transferring) activity"/>
    <property type="evidence" value="ECO:0007669"/>
    <property type="project" value="UniProtKB-UniRule"/>
</dbReference>
<keyword evidence="3 4" id="KW-0786">Thiamine pyrophosphate</keyword>
<comment type="caution">
    <text evidence="6">The sequence shown here is derived from an EMBL/GenBank/DDBJ whole genome shotgun (WGS) entry which is preliminary data.</text>
</comment>
<dbReference type="AlphaFoldDB" id="A0A399ES79"/>
<dbReference type="Proteomes" id="UP000265800">
    <property type="component" value="Unassembled WGS sequence"/>
</dbReference>
<feature type="domain" description="Dehydrogenase E1 component" evidence="5">
    <location>
        <begin position="54"/>
        <end position="340"/>
    </location>
</feature>
<dbReference type="PANTHER" id="PTHR43380:SF1">
    <property type="entry name" value="2-OXOISOVALERATE DEHYDROGENASE SUBUNIT ALPHA, MITOCHONDRIAL"/>
    <property type="match status" value="1"/>
</dbReference>
<sequence length="366" mass="40998">MHSQFRITNKAHMARGWAKLSNVDTVQYLDDQGKPLREIPLSNEELLKGYRALRRARYFDERAVLLQRQGRLGVYPPFRGQEAAQVGVALCLKADHDWLLPSYRESAAALTFGMPIHKLILSWRADPAGWGAPPDVNMVQFYIPIATQIPQAAGVAHAQRLLGKDAVAAVFIGDGGTSEGDFHEGLNFASVFEAPLLVVVQNNGWAISVPTHKQMKVKRIAQRAQGYGIPGVVVDGNDLVAVWSVAKEAVERARRGEGPTLIEALTYRIAPHTTSDDPSRYRSEEATREWEKRDPILRMRNCLVHLGLWGEEAEAQLTEALEREFEAELALADQAREPKPWEIVEQVYAEMQRDQKAAWSYLRGEA</sequence>
<comment type="function">
    <text evidence="4">The pyruvate dehydrogenase complex catalyzes the overall conversion of pyruvate to acetyl-CoA and CO(2). It contains multiple copies of three enzymatic components: pyruvate dehydrogenase (E1), dihydrolipoamide acetyltransferase (E2) and lipoamide dehydrogenase (E3).</text>
</comment>
<dbReference type="InterPro" id="IPR029061">
    <property type="entry name" value="THDP-binding"/>
</dbReference>
<dbReference type="Pfam" id="PF00676">
    <property type="entry name" value="E1_dh"/>
    <property type="match status" value="1"/>
</dbReference>
<evidence type="ECO:0000259" key="5">
    <source>
        <dbReference type="Pfam" id="PF00676"/>
    </source>
</evidence>
<dbReference type="EC" id="1.2.4.1" evidence="4"/>
<proteinExistence type="predicted"/>
<organism evidence="6 7">
    <name type="scientific">Meiothermus luteus</name>
    <dbReference type="NCBI Taxonomy" id="2026184"/>
    <lineage>
        <taxon>Bacteria</taxon>
        <taxon>Thermotogati</taxon>
        <taxon>Deinococcota</taxon>
        <taxon>Deinococci</taxon>
        <taxon>Thermales</taxon>
        <taxon>Thermaceae</taxon>
        <taxon>Meiothermus</taxon>
    </lineage>
</organism>
<protein>
    <recommendedName>
        <fullName evidence="4">Pyruvate dehydrogenase E1 component subunit alpha</fullName>
        <ecNumber evidence="4">1.2.4.1</ecNumber>
    </recommendedName>
</protein>
<evidence type="ECO:0000313" key="6">
    <source>
        <dbReference type="EMBL" id="RIH86838.1"/>
    </source>
</evidence>
<keyword evidence="7" id="KW-1185">Reference proteome</keyword>
<evidence type="ECO:0000256" key="3">
    <source>
        <dbReference type="ARBA" id="ARBA00023052"/>
    </source>
</evidence>
<reference evidence="6 7" key="1">
    <citation type="submission" date="2018-08" db="EMBL/GenBank/DDBJ databases">
        <title>Meiothermus luteus KCTC 52599 genome sequencing project.</title>
        <authorList>
            <person name="Da Costa M.S."/>
            <person name="Albuquerque L."/>
            <person name="Raposo P."/>
            <person name="Froufe H.J.C."/>
            <person name="Barroso C.S."/>
            <person name="Egas C."/>
        </authorList>
    </citation>
    <scope>NUCLEOTIDE SEQUENCE [LARGE SCALE GENOMIC DNA]</scope>
    <source>
        <strain evidence="6 7">KCTC 52599</strain>
    </source>
</reference>
<evidence type="ECO:0000313" key="7">
    <source>
        <dbReference type="Proteomes" id="UP000265800"/>
    </source>
</evidence>
<keyword evidence="2 4" id="KW-0560">Oxidoreductase</keyword>
<comment type="subunit">
    <text evidence="4">Heterodimer of an alpha and a beta chain.</text>
</comment>
<comment type="cofactor">
    <cofactor evidence="1 4">
        <name>thiamine diphosphate</name>
        <dbReference type="ChEBI" id="CHEBI:58937"/>
    </cofactor>
</comment>
<dbReference type="InterPro" id="IPR017596">
    <property type="entry name" value="PdhA/BkdA"/>
</dbReference>